<dbReference type="OrthoDB" id="5853546at2759"/>
<keyword evidence="2" id="KW-0378">Hydrolase</keyword>
<sequence length="114" mass="13463">MYYIVRIIDSWEGFTSLISSWEQHDKEKYEVLKRLPIRKILLETDAPFFRPNQYDCVRNGKNFSQYDKISFPPMAVNVAFVIAKAKNMDVNDVIRETTTNAKMLYGLMNYEQLP</sequence>
<name>A0A2G9UYX1_TELCI</name>
<reference evidence="3 4" key="1">
    <citation type="submission" date="2015-09" db="EMBL/GenBank/DDBJ databases">
        <title>Draft genome of the parasitic nematode Teladorsagia circumcincta isolate WARC Sus (inbred).</title>
        <authorList>
            <person name="Mitreva M."/>
        </authorList>
    </citation>
    <scope>NUCLEOTIDE SEQUENCE [LARGE SCALE GENOMIC DNA]</scope>
    <source>
        <strain evidence="3 4">S</strain>
    </source>
</reference>
<evidence type="ECO:0000313" key="3">
    <source>
        <dbReference type="EMBL" id="PIO75425.1"/>
    </source>
</evidence>
<dbReference type="InterPro" id="IPR001130">
    <property type="entry name" value="TatD-like"/>
</dbReference>
<accession>A0A2G9UYX1</accession>
<dbReference type="SUPFAM" id="SSF51556">
    <property type="entry name" value="Metallo-dependent hydrolases"/>
    <property type="match status" value="1"/>
</dbReference>
<organism evidence="3 4">
    <name type="scientific">Teladorsagia circumcincta</name>
    <name type="common">Brown stomach worm</name>
    <name type="synonym">Ostertagia circumcincta</name>
    <dbReference type="NCBI Taxonomy" id="45464"/>
    <lineage>
        <taxon>Eukaryota</taxon>
        <taxon>Metazoa</taxon>
        <taxon>Ecdysozoa</taxon>
        <taxon>Nematoda</taxon>
        <taxon>Chromadorea</taxon>
        <taxon>Rhabditida</taxon>
        <taxon>Rhabditina</taxon>
        <taxon>Rhabditomorpha</taxon>
        <taxon>Strongyloidea</taxon>
        <taxon>Trichostrongylidae</taxon>
        <taxon>Teladorsagia</taxon>
    </lineage>
</organism>
<proteinExistence type="inferred from homology"/>
<keyword evidence="4" id="KW-1185">Reference proteome</keyword>
<dbReference type="Gene3D" id="3.20.20.140">
    <property type="entry name" value="Metal-dependent hydrolases"/>
    <property type="match status" value="1"/>
</dbReference>
<dbReference type="AlphaFoldDB" id="A0A2G9UYX1"/>
<dbReference type="PANTHER" id="PTHR46363:SF1">
    <property type="entry name" value="DEOXYRIBONUCLEASE TATDN2-RELATED"/>
    <property type="match status" value="1"/>
</dbReference>
<evidence type="ECO:0008006" key="5">
    <source>
        <dbReference type="Google" id="ProtNLM"/>
    </source>
</evidence>
<dbReference type="Proteomes" id="UP000230423">
    <property type="component" value="Unassembled WGS sequence"/>
</dbReference>
<evidence type="ECO:0000256" key="2">
    <source>
        <dbReference type="ARBA" id="ARBA00022801"/>
    </source>
</evidence>
<dbReference type="InterPro" id="IPR018228">
    <property type="entry name" value="DNase_TatD-rel_CS"/>
</dbReference>
<dbReference type="PANTHER" id="PTHR46363">
    <property type="entry name" value="DEOXYRIBONUCLEASE TATDN2-RELATED"/>
    <property type="match status" value="1"/>
</dbReference>
<dbReference type="EMBL" id="KZ345143">
    <property type="protein sequence ID" value="PIO75425.1"/>
    <property type="molecule type" value="Genomic_DNA"/>
</dbReference>
<dbReference type="PROSITE" id="PS01091">
    <property type="entry name" value="TATD_3"/>
    <property type="match status" value="1"/>
</dbReference>
<gene>
    <name evidence="3" type="ORF">TELCIR_02520</name>
</gene>
<evidence type="ECO:0000256" key="1">
    <source>
        <dbReference type="ARBA" id="ARBA00009275"/>
    </source>
</evidence>
<protein>
    <recommendedName>
        <fullName evidence="5">Hydrolase, TatD family</fullName>
    </recommendedName>
</protein>
<evidence type="ECO:0000313" key="4">
    <source>
        <dbReference type="Proteomes" id="UP000230423"/>
    </source>
</evidence>
<dbReference type="Pfam" id="PF01026">
    <property type="entry name" value="TatD_DNase"/>
    <property type="match status" value="1"/>
</dbReference>
<dbReference type="InterPro" id="IPR032466">
    <property type="entry name" value="Metal_Hydrolase"/>
</dbReference>
<dbReference type="GO" id="GO:0016788">
    <property type="term" value="F:hydrolase activity, acting on ester bonds"/>
    <property type="evidence" value="ECO:0007669"/>
    <property type="project" value="InterPro"/>
</dbReference>
<comment type="similarity">
    <text evidence="1">Belongs to the metallo-dependent hydrolases superfamily. TatD-type hydrolase family.</text>
</comment>